<dbReference type="InterPro" id="IPR001387">
    <property type="entry name" value="Cro/C1-type_HTH"/>
</dbReference>
<dbReference type="PROSITE" id="PS50943">
    <property type="entry name" value="HTH_CROC1"/>
    <property type="match status" value="1"/>
</dbReference>
<dbReference type="EMBL" id="JBIMSO010000062">
    <property type="protein sequence ID" value="MFH5210543.1"/>
    <property type="molecule type" value="Genomic_DNA"/>
</dbReference>
<dbReference type="SUPFAM" id="SSF47413">
    <property type="entry name" value="lambda repressor-like DNA-binding domains"/>
    <property type="match status" value="1"/>
</dbReference>
<evidence type="ECO:0000313" key="2">
    <source>
        <dbReference type="EMBL" id="MFH5210543.1"/>
    </source>
</evidence>
<protein>
    <submittedName>
        <fullName evidence="2">Helix-turn-helix transcriptional regulator</fullName>
    </submittedName>
</protein>
<dbReference type="InterPro" id="IPR041413">
    <property type="entry name" value="MLTR_LBD"/>
</dbReference>
<gene>
    <name evidence="2" type="ORF">ACHIPZ_20385</name>
</gene>
<dbReference type="InterPro" id="IPR010982">
    <property type="entry name" value="Lambda_DNA-bd_dom_sf"/>
</dbReference>
<name>A0ABW7JRV0_9NOCA</name>
<dbReference type="Pfam" id="PF17765">
    <property type="entry name" value="MLTR_LBD"/>
    <property type="match status" value="1"/>
</dbReference>
<dbReference type="PANTHER" id="PTHR35010:SF2">
    <property type="entry name" value="BLL4672 PROTEIN"/>
    <property type="match status" value="1"/>
</dbReference>
<dbReference type="Gene3D" id="3.30.450.180">
    <property type="match status" value="1"/>
</dbReference>
<comment type="caution">
    <text evidence="2">The sequence shown here is derived from an EMBL/GenBank/DDBJ whole genome shotgun (WGS) entry which is preliminary data.</text>
</comment>
<dbReference type="CDD" id="cd00093">
    <property type="entry name" value="HTH_XRE"/>
    <property type="match status" value="1"/>
</dbReference>
<dbReference type="SMART" id="SM00530">
    <property type="entry name" value="HTH_XRE"/>
    <property type="match status" value="1"/>
</dbReference>
<evidence type="ECO:0000313" key="3">
    <source>
        <dbReference type="Proteomes" id="UP001609175"/>
    </source>
</evidence>
<accession>A0ABW7JRV0</accession>
<proteinExistence type="predicted"/>
<dbReference type="Proteomes" id="UP001609175">
    <property type="component" value="Unassembled WGS sequence"/>
</dbReference>
<dbReference type="RefSeq" id="WP_395116349.1">
    <property type="nucleotide sequence ID" value="NZ_JBIMSO010000062.1"/>
</dbReference>
<feature type="domain" description="HTH cro/C1-type" evidence="1">
    <location>
        <begin position="37"/>
        <end position="84"/>
    </location>
</feature>
<sequence length="280" mass="31034">MDDVAKSEFGQFLISRRARLTPSDVGLPDSGRRRTPGLRREEVAAIAGVSVDYLARLEQGRDTNPSAAILMALGKALQLDEADRNHFGWLALKADPKSECSASPPAQEQLSAPIAAVLDSMNPVPAFVLGRQMNLLGWNPAWEEFAEPLGLFDSEAHNNIAVFTFAVPAARKAWRDWDNEADVYTSRLRSAMTRWPDDDDVAHTIGRLKQFPEFMKRWDAHVVDAKPAGTLRVAHPHRGNVDIAYETLEMTGQSLVVWLTERGAVRAPRLRLIEGRASSD</sequence>
<reference evidence="2 3" key="1">
    <citation type="submission" date="2024-10" db="EMBL/GenBank/DDBJ databases">
        <authorList>
            <person name="Riesco R."/>
        </authorList>
    </citation>
    <scope>NUCLEOTIDE SEQUENCE [LARGE SCALE GENOMIC DNA]</scope>
    <source>
        <strain evidence="2 3">NCIMB 15449</strain>
    </source>
</reference>
<organism evidence="2 3">
    <name type="scientific">Antrihabitans spumae</name>
    <dbReference type="NCBI Taxonomy" id="3373370"/>
    <lineage>
        <taxon>Bacteria</taxon>
        <taxon>Bacillati</taxon>
        <taxon>Actinomycetota</taxon>
        <taxon>Actinomycetes</taxon>
        <taxon>Mycobacteriales</taxon>
        <taxon>Nocardiaceae</taxon>
        <taxon>Antrihabitans</taxon>
    </lineage>
</organism>
<dbReference type="Pfam" id="PF13560">
    <property type="entry name" value="HTH_31"/>
    <property type="match status" value="1"/>
</dbReference>
<dbReference type="PANTHER" id="PTHR35010">
    <property type="entry name" value="BLL4672 PROTEIN-RELATED"/>
    <property type="match status" value="1"/>
</dbReference>
<dbReference type="Gene3D" id="1.10.260.40">
    <property type="entry name" value="lambda repressor-like DNA-binding domains"/>
    <property type="match status" value="1"/>
</dbReference>
<evidence type="ECO:0000259" key="1">
    <source>
        <dbReference type="PROSITE" id="PS50943"/>
    </source>
</evidence>